<comment type="caution">
    <text evidence="5">The sequence shown here is derived from an EMBL/GenBank/DDBJ whole genome shotgun (WGS) entry which is preliminary data.</text>
</comment>
<keyword evidence="6" id="KW-1185">Reference proteome</keyword>
<feature type="transmembrane region" description="Helical" evidence="1">
    <location>
        <begin position="424"/>
        <end position="443"/>
    </location>
</feature>
<dbReference type="Pfam" id="PF14331">
    <property type="entry name" value="IcmF-related_N"/>
    <property type="match status" value="1"/>
</dbReference>
<feature type="transmembrane region" description="Helical" evidence="1">
    <location>
        <begin position="36"/>
        <end position="60"/>
    </location>
</feature>
<keyword evidence="1" id="KW-0812">Transmembrane</keyword>
<evidence type="ECO:0000313" key="6">
    <source>
        <dbReference type="Proteomes" id="UP001515641"/>
    </source>
</evidence>
<dbReference type="InterPro" id="IPR017731">
    <property type="entry name" value="TssM1-like"/>
</dbReference>
<feature type="domain" description="Type VI secretion system IcmF C-terminal" evidence="2">
    <location>
        <begin position="1032"/>
        <end position="1132"/>
    </location>
</feature>
<organism evidence="5 6">
    <name type="scientific">Chromobacterium fluminis</name>
    <dbReference type="NCBI Taxonomy" id="3044269"/>
    <lineage>
        <taxon>Bacteria</taxon>
        <taxon>Pseudomonadati</taxon>
        <taxon>Pseudomonadota</taxon>
        <taxon>Betaproteobacteria</taxon>
        <taxon>Neisseriales</taxon>
        <taxon>Chromobacteriaceae</taxon>
        <taxon>Chromobacterium</taxon>
    </lineage>
</organism>
<reference evidence="5 6" key="1">
    <citation type="submission" date="2020-03" db="EMBL/GenBank/DDBJ databases">
        <title>Draft genome sequence of environmentally isolated cultures.</title>
        <authorList>
            <person name="Wilson H.S."/>
            <person name="De Leon M.E."/>
        </authorList>
    </citation>
    <scope>NUCLEOTIDE SEQUENCE [LARGE SCALE GENOMIC DNA]</scope>
    <source>
        <strain evidence="5 6">HSC-31F16</strain>
    </source>
</reference>
<evidence type="ECO:0000256" key="1">
    <source>
        <dbReference type="SAM" id="Phobius"/>
    </source>
</evidence>
<dbReference type="InterPro" id="IPR025743">
    <property type="entry name" value="TssM1_N"/>
</dbReference>
<sequence>MIRQSMRVLIALLIALAIWWIGPLISIGVYRPLGWALLRQILVAAVLIWGFWPLLSWLWGRLSAAPRSFRRAPKPEPEPEPDPGPPDYISDTLQQLERQLSRRGGAPLPCYLLLGAAGSGKSSLLSWTLRDGAEPTAVAAIGQGMGLDFRLSSDAVWLDTQGQWNVSEGYDQEAAAAWDKLLAGLGALRDKISVSGVVLCVGGDDLIAMASKRRQQMAATLRQRLLKLRDGLGRTPNVYLALTGADRLDGALAMLNQMRPERWARGIGFPLPLEAGADASGAWAPALHSLEQRVQRQVLFAAPLAGEVEANHAQLRFVEALGRLRQALQGLLPPLFARDGDEDAAHLRGLWLGSVAEVADIEIDGPEPTTRPLGELWTPLLRQVAVERQLMEQNLTAAERQARERPAPPAPPSRKRRLLNALRWATLPMLALALLVWVAWGYFAERNYLEYVWAQFSEGKTLAREQAGSAPSTGSPLLAVAAQMRYAQAQAESAERGMRTPYFEHRRVAETATATYHRHLQKTLMPELYNEVKRTLLAQTEGSPGDIFLTLKVYLMLCRPQYRSADAVERWISGRWEALSEGQYNDEDRRMLIADARALITLPGLPAAPEDANLVQTARARASQIPVVTRVLNHVREQGLPSQIQDISLARAAGFGSAMSLRMRNNVPDTDSAVSGWYTRAGYVDAFLPRLEPSARAMLEEQSWVLRNEPLRGNGFEIDSLVQKLADSARNQYLQDYITAWQSFLANVSVRSVTGLDDAAQLAASMMNSQSPLANLLRFAGRETMLTGNYDGGMDSWIDRQKARLEKSRRSLVGEINGERYRTTLLPEHAVEEHFQALRQIAKQLEKNDNSGSNPLARLFDSLYRQLGLVNGALQTGQVLPAQYDVFTKLRGDAGLQPEPVRGIMLDLINNGSAATSSQTQAVLNKGAAGATRSACDQGLTGRYPFRRGAGADASVEGFERLFAPQGAMAVYFREHLAAYVDTSVTPWKARSVDGGKQALLSPEVIGAYESASRIRDAMLDDGGRLRVPTVLRFLDMDPQLAEVQLDLAGQTLRFAHGATTPQRIDWNGQSQKLAIRLQMKSVDGRVNTLQYDGPWALFRFFDAGRGVGGSADRRERLYQGSLGSVRIEWQSLSSPSPLWSGLIQSFRCPQGG</sequence>
<dbReference type="NCBIfam" id="TIGR03348">
    <property type="entry name" value="VI_IcmF"/>
    <property type="match status" value="1"/>
</dbReference>
<accession>A0ABX0L995</accession>
<feature type="domain" description="IcmF-related" evidence="3">
    <location>
        <begin position="485"/>
        <end position="784"/>
    </location>
</feature>
<keyword evidence="1" id="KW-0472">Membrane</keyword>
<dbReference type="PANTHER" id="PTHR36153">
    <property type="entry name" value="INNER MEMBRANE PROTEIN-RELATED"/>
    <property type="match status" value="1"/>
</dbReference>
<dbReference type="Pfam" id="PF06761">
    <property type="entry name" value="IcmF-related"/>
    <property type="match status" value="1"/>
</dbReference>
<keyword evidence="1" id="KW-1133">Transmembrane helix</keyword>
<dbReference type="InterPro" id="IPR009612">
    <property type="entry name" value="IcmF-rel"/>
</dbReference>
<dbReference type="Pfam" id="PF06744">
    <property type="entry name" value="IcmF_C"/>
    <property type="match status" value="1"/>
</dbReference>
<protein>
    <submittedName>
        <fullName evidence="5">Type VI secretion system membrane subunit TssM</fullName>
    </submittedName>
</protein>
<dbReference type="Proteomes" id="UP001515641">
    <property type="component" value="Unassembled WGS sequence"/>
</dbReference>
<name>A0ABX0L995_9NEIS</name>
<proteinExistence type="predicted"/>
<evidence type="ECO:0000259" key="3">
    <source>
        <dbReference type="Pfam" id="PF06761"/>
    </source>
</evidence>
<evidence type="ECO:0000259" key="2">
    <source>
        <dbReference type="Pfam" id="PF06744"/>
    </source>
</evidence>
<feature type="domain" description="Type VI secretion system component TssM1 N-terminal" evidence="4">
    <location>
        <begin position="172"/>
        <end position="359"/>
    </location>
</feature>
<dbReference type="EMBL" id="JAAOMA010000053">
    <property type="protein sequence ID" value="NHR08194.1"/>
    <property type="molecule type" value="Genomic_DNA"/>
</dbReference>
<dbReference type="RefSeq" id="WP_166453885.1">
    <property type="nucleotide sequence ID" value="NZ_JAAOMA010000053.1"/>
</dbReference>
<evidence type="ECO:0000313" key="5">
    <source>
        <dbReference type="EMBL" id="NHR08194.1"/>
    </source>
</evidence>
<dbReference type="PANTHER" id="PTHR36153:SF1">
    <property type="entry name" value="TYPE VI SECRETION SYSTEM COMPONENT TSSM1"/>
    <property type="match status" value="1"/>
</dbReference>
<evidence type="ECO:0000259" key="4">
    <source>
        <dbReference type="Pfam" id="PF14331"/>
    </source>
</evidence>
<gene>
    <name evidence="5" type="primary">tssM</name>
    <name evidence="5" type="ORF">HA052_23670</name>
</gene>
<dbReference type="InterPro" id="IPR053156">
    <property type="entry name" value="T6SS_TssM-like"/>
</dbReference>
<dbReference type="InterPro" id="IPR010623">
    <property type="entry name" value="IcmF_C"/>
</dbReference>